<evidence type="ECO:0000313" key="3">
    <source>
        <dbReference type="Proteomes" id="UP000321393"/>
    </source>
</evidence>
<comment type="caution">
    <text evidence="2">The sequence shown here is derived from an EMBL/GenBank/DDBJ whole genome shotgun (WGS) entry which is preliminary data.</text>
</comment>
<gene>
    <name evidence="2" type="ORF">E5676_scaffold145G00160</name>
    <name evidence="1" type="ORF">E6C27_scaffold128G002950</name>
</gene>
<evidence type="ECO:0000313" key="2">
    <source>
        <dbReference type="EMBL" id="TYK02762.1"/>
    </source>
</evidence>
<name>A0A5D3BVC4_CUCMM</name>
<dbReference type="EMBL" id="SSTD01015369">
    <property type="protein sequence ID" value="TYK02762.1"/>
    <property type="molecule type" value="Genomic_DNA"/>
</dbReference>
<protein>
    <submittedName>
        <fullName evidence="2">Uncharacterized protein</fullName>
    </submittedName>
</protein>
<accession>A0A5D3BVC4</accession>
<dbReference type="Proteomes" id="UP000321393">
    <property type="component" value="Unassembled WGS sequence"/>
</dbReference>
<proteinExistence type="predicted"/>
<dbReference type="AlphaFoldDB" id="A0A5D3BVC4"/>
<dbReference type="EMBL" id="SSTE01016683">
    <property type="protein sequence ID" value="KAA0041302.1"/>
    <property type="molecule type" value="Genomic_DNA"/>
</dbReference>
<reference evidence="3 4" key="1">
    <citation type="submission" date="2019-08" db="EMBL/GenBank/DDBJ databases">
        <title>Draft genome sequences of two oriental melons (Cucumis melo L. var makuwa).</title>
        <authorList>
            <person name="Kwon S.-Y."/>
        </authorList>
    </citation>
    <scope>NUCLEOTIDE SEQUENCE [LARGE SCALE GENOMIC DNA]</scope>
    <source>
        <strain evidence="4">cv. Chang Bougi</strain>
        <strain evidence="3">cv. SW 3</strain>
        <tissue evidence="2">Leaf</tissue>
    </source>
</reference>
<evidence type="ECO:0000313" key="4">
    <source>
        <dbReference type="Proteomes" id="UP000321947"/>
    </source>
</evidence>
<sequence>MGSMLNDHERKFAIEQLKALGAMIFEASTYPLDAEACLNLLKKFFELMNCPKEDS</sequence>
<organism evidence="2 4">
    <name type="scientific">Cucumis melo var. makuwa</name>
    <name type="common">Oriental melon</name>
    <dbReference type="NCBI Taxonomy" id="1194695"/>
    <lineage>
        <taxon>Eukaryota</taxon>
        <taxon>Viridiplantae</taxon>
        <taxon>Streptophyta</taxon>
        <taxon>Embryophyta</taxon>
        <taxon>Tracheophyta</taxon>
        <taxon>Spermatophyta</taxon>
        <taxon>Magnoliopsida</taxon>
        <taxon>eudicotyledons</taxon>
        <taxon>Gunneridae</taxon>
        <taxon>Pentapetalae</taxon>
        <taxon>rosids</taxon>
        <taxon>fabids</taxon>
        <taxon>Cucurbitales</taxon>
        <taxon>Cucurbitaceae</taxon>
        <taxon>Benincaseae</taxon>
        <taxon>Cucumis</taxon>
    </lineage>
</organism>
<dbReference type="Proteomes" id="UP000321947">
    <property type="component" value="Unassembled WGS sequence"/>
</dbReference>
<evidence type="ECO:0000313" key="1">
    <source>
        <dbReference type="EMBL" id="KAA0041302.1"/>
    </source>
</evidence>